<dbReference type="SUPFAM" id="SSF51338">
    <property type="entry name" value="Composite domain of metallo-dependent hydrolases"/>
    <property type="match status" value="1"/>
</dbReference>
<dbReference type="PANTHER" id="PTHR43794">
    <property type="entry name" value="AMINOHYDROLASE SSNA-RELATED"/>
    <property type="match status" value="1"/>
</dbReference>
<dbReference type="InterPro" id="IPR006680">
    <property type="entry name" value="Amidohydro-rel"/>
</dbReference>
<reference evidence="3" key="1">
    <citation type="submission" date="2019-08" db="EMBL/GenBank/DDBJ databases">
        <authorList>
            <person name="Kucharzyk K."/>
            <person name="Murdoch R.W."/>
            <person name="Higgins S."/>
            <person name="Loffler F."/>
        </authorList>
    </citation>
    <scope>NUCLEOTIDE SEQUENCE</scope>
</reference>
<sequence length="205" mass="22955">MKTRDYEKEKYAHETDHTKPFKYDPGLENGLKVLHKEIPLKVHSYQHDMLTMIKIAKEFDFNLTLDHALGAGDFADEIVESKAAVIYGPIGCCIFPGELCKIDIDCLVTLDQRGVCCAIMTDGPCLFPEYMVVQAGEVVRFGGNHYDVMKMITINPAKIIGCDQRIGSLEPGKDADLVIYQKTPALDTDAQTCYTIIDGKIVYQR</sequence>
<dbReference type="Gene3D" id="3.20.20.140">
    <property type="entry name" value="Metal-dependent hydrolases"/>
    <property type="match status" value="1"/>
</dbReference>
<evidence type="ECO:0000313" key="3">
    <source>
        <dbReference type="EMBL" id="MPN33110.1"/>
    </source>
</evidence>
<proteinExistence type="predicted"/>
<feature type="domain" description="Amidohydrolase-related" evidence="2">
    <location>
        <begin position="114"/>
        <end position="202"/>
    </location>
</feature>
<organism evidence="3">
    <name type="scientific">bioreactor metagenome</name>
    <dbReference type="NCBI Taxonomy" id="1076179"/>
    <lineage>
        <taxon>unclassified sequences</taxon>
        <taxon>metagenomes</taxon>
        <taxon>ecological metagenomes</taxon>
    </lineage>
</organism>
<evidence type="ECO:0000256" key="1">
    <source>
        <dbReference type="ARBA" id="ARBA00022801"/>
    </source>
</evidence>
<dbReference type="SUPFAM" id="SSF51556">
    <property type="entry name" value="Metallo-dependent hydrolases"/>
    <property type="match status" value="1"/>
</dbReference>
<accession>A0A645H332</accession>
<dbReference type="InterPro" id="IPR050287">
    <property type="entry name" value="MTA/SAH_deaminase"/>
</dbReference>
<dbReference type="PANTHER" id="PTHR43794:SF11">
    <property type="entry name" value="AMIDOHYDROLASE-RELATED DOMAIN-CONTAINING PROTEIN"/>
    <property type="match status" value="1"/>
</dbReference>
<dbReference type="AlphaFoldDB" id="A0A645H332"/>
<dbReference type="InterPro" id="IPR032466">
    <property type="entry name" value="Metal_Hydrolase"/>
</dbReference>
<dbReference type="EMBL" id="VSSQ01085460">
    <property type="protein sequence ID" value="MPN33110.1"/>
    <property type="molecule type" value="Genomic_DNA"/>
</dbReference>
<gene>
    <name evidence="3" type="ORF">SDC9_180593</name>
</gene>
<comment type="caution">
    <text evidence="3">The sequence shown here is derived from an EMBL/GenBank/DDBJ whole genome shotgun (WGS) entry which is preliminary data.</text>
</comment>
<evidence type="ECO:0000259" key="2">
    <source>
        <dbReference type="Pfam" id="PF01979"/>
    </source>
</evidence>
<keyword evidence="1" id="KW-0378">Hydrolase</keyword>
<dbReference type="InterPro" id="IPR011059">
    <property type="entry name" value="Metal-dep_hydrolase_composite"/>
</dbReference>
<dbReference type="Pfam" id="PF01979">
    <property type="entry name" value="Amidohydro_1"/>
    <property type="match status" value="1"/>
</dbReference>
<protein>
    <recommendedName>
        <fullName evidence="2">Amidohydrolase-related domain-containing protein</fullName>
    </recommendedName>
</protein>
<name>A0A645H332_9ZZZZ</name>
<dbReference type="GO" id="GO:0016810">
    <property type="term" value="F:hydrolase activity, acting on carbon-nitrogen (but not peptide) bonds"/>
    <property type="evidence" value="ECO:0007669"/>
    <property type="project" value="InterPro"/>
</dbReference>